<feature type="region of interest" description="Disordered" evidence="4">
    <location>
        <begin position="146"/>
        <end position="169"/>
    </location>
</feature>
<dbReference type="AlphaFoldDB" id="A0A852YUE2"/>
<dbReference type="Pfam" id="PF00005">
    <property type="entry name" value="ABC_tran"/>
    <property type="match status" value="1"/>
</dbReference>
<dbReference type="GO" id="GO:0016887">
    <property type="term" value="F:ATP hydrolysis activity"/>
    <property type="evidence" value="ECO:0007669"/>
    <property type="project" value="InterPro"/>
</dbReference>
<dbReference type="RefSeq" id="WP_218861948.1">
    <property type="nucleotide sequence ID" value="NZ_JACBYW010000001.1"/>
</dbReference>
<dbReference type="Proteomes" id="UP000548304">
    <property type="component" value="Unassembled WGS sequence"/>
</dbReference>
<dbReference type="PANTHER" id="PTHR43776:SF8">
    <property type="entry name" value="ABC TRANSPORTER, ATP-BINDING PROTEIN"/>
    <property type="match status" value="1"/>
</dbReference>
<evidence type="ECO:0000259" key="6">
    <source>
        <dbReference type="Pfam" id="PF08352"/>
    </source>
</evidence>
<dbReference type="InterPro" id="IPR050319">
    <property type="entry name" value="ABC_transp_ATP-bind"/>
</dbReference>
<comment type="caution">
    <text evidence="7">The sequence shown here is derived from an EMBL/GenBank/DDBJ whole genome shotgun (WGS) entry which is preliminary data.</text>
</comment>
<evidence type="ECO:0000256" key="3">
    <source>
        <dbReference type="ARBA" id="ARBA00022840"/>
    </source>
</evidence>
<name>A0A852YUE2_9ACTN</name>
<dbReference type="Gene3D" id="3.40.50.300">
    <property type="entry name" value="P-loop containing nucleotide triphosphate hydrolases"/>
    <property type="match status" value="1"/>
</dbReference>
<dbReference type="InterPro" id="IPR027417">
    <property type="entry name" value="P-loop_NTPase"/>
</dbReference>
<sequence>MKPSASGTRWFGNDRGRRSAVDERVERLLERVALVPQDRVVAKQPHEFSGGQRRWVAIARALATGPRVLLADEPVSMLDVSIRSDILNLIDGLKTEEDLAVLYITHDPDTARHFSEQVLVMYRGQVVERGSSDDVILRPRHPYTRLLRDSAPDPGGDSAALSFPRAALR</sequence>
<accession>A0A852YUE2</accession>
<evidence type="ECO:0000313" key="8">
    <source>
        <dbReference type="Proteomes" id="UP000548304"/>
    </source>
</evidence>
<gene>
    <name evidence="7" type="ORF">FHR84_000902</name>
</gene>
<keyword evidence="3" id="KW-0067">ATP-binding</keyword>
<organism evidence="7 8">
    <name type="scientific">Actinopolyspora biskrensis</name>
    <dbReference type="NCBI Taxonomy" id="1470178"/>
    <lineage>
        <taxon>Bacteria</taxon>
        <taxon>Bacillati</taxon>
        <taxon>Actinomycetota</taxon>
        <taxon>Actinomycetes</taxon>
        <taxon>Actinopolysporales</taxon>
        <taxon>Actinopolysporaceae</taxon>
        <taxon>Actinopolyspora</taxon>
    </lineage>
</organism>
<evidence type="ECO:0000313" key="7">
    <source>
        <dbReference type="EMBL" id="NYH77588.1"/>
    </source>
</evidence>
<dbReference type="SUPFAM" id="SSF52540">
    <property type="entry name" value="P-loop containing nucleoside triphosphate hydrolases"/>
    <property type="match status" value="1"/>
</dbReference>
<reference evidence="7 8" key="1">
    <citation type="submission" date="2020-07" db="EMBL/GenBank/DDBJ databases">
        <title>Genomic Encyclopedia of Type Strains, Phase III (KMG-III): the genomes of soil and plant-associated and newly described type strains.</title>
        <authorList>
            <person name="Whitman W."/>
        </authorList>
    </citation>
    <scope>NUCLEOTIDE SEQUENCE [LARGE SCALE GENOMIC DNA]</scope>
    <source>
        <strain evidence="7 8">CECT 8576</strain>
    </source>
</reference>
<dbReference type="InterPro" id="IPR013563">
    <property type="entry name" value="Oligopep_ABC_C"/>
</dbReference>
<dbReference type="Pfam" id="PF08352">
    <property type="entry name" value="oligo_HPY"/>
    <property type="match status" value="1"/>
</dbReference>
<proteinExistence type="predicted"/>
<dbReference type="PANTHER" id="PTHR43776">
    <property type="entry name" value="TRANSPORT ATP-BINDING PROTEIN"/>
    <property type="match status" value="1"/>
</dbReference>
<feature type="domain" description="Oligopeptide/dipeptide ABC transporter C-terminal" evidence="6">
    <location>
        <begin position="127"/>
        <end position="157"/>
    </location>
</feature>
<dbReference type="InterPro" id="IPR003439">
    <property type="entry name" value="ABC_transporter-like_ATP-bd"/>
</dbReference>
<dbReference type="GO" id="GO:0005524">
    <property type="term" value="F:ATP binding"/>
    <property type="evidence" value="ECO:0007669"/>
    <property type="project" value="UniProtKB-KW"/>
</dbReference>
<evidence type="ECO:0000256" key="4">
    <source>
        <dbReference type="SAM" id="MobiDB-lite"/>
    </source>
</evidence>
<evidence type="ECO:0000259" key="5">
    <source>
        <dbReference type="Pfam" id="PF00005"/>
    </source>
</evidence>
<feature type="domain" description="ABC transporter" evidence="5">
    <location>
        <begin position="20"/>
        <end position="75"/>
    </location>
</feature>
<dbReference type="EMBL" id="JACBYW010000001">
    <property type="protein sequence ID" value="NYH77588.1"/>
    <property type="molecule type" value="Genomic_DNA"/>
</dbReference>
<dbReference type="GO" id="GO:0015833">
    <property type="term" value="P:peptide transport"/>
    <property type="evidence" value="ECO:0007669"/>
    <property type="project" value="InterPro"/>
</dbReference>
<evidence type="ECO:0000256" key="1">
    <source>
        <dbReference type="ARBA" id="ARBA00022448"/>
    </source>
</evidence>
<keyword evidence="8" id="KW-1185">Reference proteome</keyword>
<keyword evidence="2" id="KW-0547">Nucleotide-binding</keyword>
<protein>
    <submittedName>
        <fullName evidence="7">ABC-type oligopeptide transport system ATPase subunit</fullName>
    </submittedName>
</protein>
<keyword evidence="1" id="KW-0813">Transport</keyword>
<evidence type="ECO:0000256" key="2">
    <source>
        <dbReference type="ARBA" id="ARBA00022741"/>
    </source>
</evidence>